<dbReference type="Proteomes" id="UP001589865">
    <property type="component" value="Unassembled WGS sequence"/>
</dbReference>
<evidence type="ECO:0000313" key="2">
    <source>
        <dbReference type="Proteomes" id="UP001589865"/>
    </source>
</evidence>
<dbReference type="RefSeq" id="WP_377046337.1">
    <property type="nucleotide sequence ID" value="NZ_JBHLUN010000015.1"/>
</dbReference>
<accession>A0ABV6K1C6</accession>
<gene>
    <name evidence="1" type="ORF">ACFFGY_20280</name>
</gene>
<protein>
    <submittedName>
        <fullName evidence="1">Uncharacterized protein</fullName>
    </submittedName>
</protein>
<organism evidence="1 2">
    <name type="scientific">Roseomonas elaeocarpi</name>
    <dbReference type="NCBI Taxonomy" id="907779"/>
    <lineage>
        <taxon>Bacteria</taxon>
        <taxon>Pseudomonadati</taxon>
        <taxon>Pseudomonadota</taxon>
        <taxon>Alphaproteobacteria</taxon>
        <taxon>Acetobacterales</taxon>
        <taxon>Roseomonadaceae</taxon>
        <taxon>Roseomonas</taxon>
    </lineage>
</organism>
<keyword evidence="2" id="KW-1185">Reference proteome</keyword>
<evidence type="ECO:0000313" key="1">
    <source>
        <dbReference type="EMBL" id="MFC0410593.1"/>
    </source>
</evidence>
<name>A0ABV6K1C6_9PROT</name>
<reference evidence="1 2" key="1">
    <citation type="submission" date="2024-09" db="EMBL/GenBank/DDBJ databases">
        <authorList>
            <person name="Sun Q."/>
            <person name="Mori K."/>
        </authorList>
    </citation>
    <scope>NUCLEOTIDE SEQUENCE [LARGE SCALE GENOMIC DNA]</scope>
    <source>
        <strain evidence="1 2">TBRC 5777</strain>
    </source>
</reference>
<proteinExistence type="predicted"/>
<comment type="caution">
    <text evidence="1">The sequence shown here is derived from an EMBL/GenBank/DDBJ whole genome shotgun (WGS) entry which is preliminary data.</text>
</comment>
<dbReference type="EMBL" id="JBHLUN010000015">
    <property type="protein sequence ID" value="MFC0410593.1"/>
    <property type="molecule type" value="Genomic_DNA"/>
</dbReference>
<sequence>MAVDLTSKSLGDLQQIIANAETRGMTSHPLYLAAQEELGRRREGGDKLNLERTREAVLAAAKREEFLSYRDVAHASGLEWGASVRSRMKDHLGELCLISHRQGLPLLSAIVVKMEEVPTGSLSGPALEGFLSLARRLGFETGATAAENERFLRAEQKKVFAWAKKESR</sequence>